<dbReference type="WBParaSite" id="HPBE_0002268001-mRNA-1">
    <property type="protein sequence ID" value="HPBE_0002268001-mRNA-1"/>
    <property type="gene ID" value="HPBE_0002268001"/>
</dbReference>
<reference evidence="1 2" key="1">
    <citation type="submission" date="2018-11" db="EMBL/GenBank/DDBJ databases">
        <authorList>
            <consortium name="Pathogen Informatics"/>
        </authorList>
    </citation>
    <scope>NUCLEOTIDE SEQUENCE [LARGE SCALE GENOMIC DNA]</scope>
</reference>
<evidence type="ECO:0000313" key="2">
    <source>
        <dbReference type="Proteomes" id="UP000050761"/>
    </source>
</evidence>
<dbReference type="PANTHER" id="PTHR46068">
    <property type="entry name" value="PROTEIN CBG27172"/>
    <property type="match status" value="1"/>
</dbReference>
<dbReference type="InterPro" id="IPR036397">
    <property type="entry name" value="RNaseH_sf"/>
</dbReference>
<dbReference type="EMBL" id="UZAH01034243">
    <property type="protein sequence ID" value="VDP34095.1"/>
    <property type="molecule type" value="Genomic_DNA"/>
</dbReference>
<protein>
    <submittedName>
        <fullName evidence="3">HTH_Tnp_Tc3_2 domain-containing protein</fullName>
    </submittedName>
</protein>
<proteinExistence type="predicted"/>
<name>A0A183GJ41_HELPZ</name>
<evidence type="ECO:0000313" key="1">
    <source>
        <dbReference type="EMBL" id="VDP34095.1"/>
    </source>
</evidence>
<dbReference type="Proteomes" id="UP000050761">
    <property type="component" value="Unassembled WGS sequence"/>
</dbReference>
<sequence>MRVTRNPARSIRKLAKDLPVSRTTMQRLVRNKLHLQPYKYKKRQGLSNQQKVSRRKKCIALLERIARDEHLSTVFSDEKLFTVEPAYNHQNMRILAASSKEADSIGRVVSRNTQPASVMVWAGVSATGRTPLVFVEKGVKINAESYLEDILKKHLIP</sequence>
<reference evidence="3" key="2">
    <citation type="submission" date="2019-09" db="UniProtKB">
        <authorList>
            <consortium name="WormBaseParasite"/>
        </authorList>
    </citation>
    <scope>IDENTIFICATION</scope>
</reference>
<dbReference type="PANTHER" id="PTHR46068:SF1">
    <property type="entry name" value="TRANSPOSASE IS30-LIKE HTH DOMAIN-CONTAINING PROTEIN"/>
    <property type="match status" value="1"/>
</dbReference>
<accession>A0A183GJ41</accession>
<accession>A0A3P8DQN9</accession>
<dbReference type="GO" id="GO:0003676">
    <property type="term" value="F:nucleic acid binding"/>
    <property type="evidence" value="ECO:0007669"/>
    <property type="project" value="InterPro"/>
</dbReference>
<dbReference type="AlphaFoldDB" id="A0A183GJ41"/>
<organism evidence="2 3">
    <name type="scientific">Heligmosomoides polygyrus</name>
    <name type="common">Parasitic roundworm</name>
    <dbReference type="NCBI Taxonomy" id="6339"/>
    <lineage>
        <taxon>Eukaryota</taxon>
        <taxon>Metazoa</taxon>
        <taxon>Ecdysozoa</taxon>
        <taxon>Nematoda</taxon>
        <taxon>Chromadorea</taxon>
        <taxon>Rhabditida</taxon>
        <taxon>Rhabditina</taxon>
        <taxon>Rhabditomorpha</taxon>
        <taxon>Strongyloidea</taxon>
        <taxon>Heligmosomidae</taxon>
        <taxon>Heligmosomoides</taxon>
    </lineage>
</organism>
<dbReference type="OrthoDB" id="5823363at2759"/>
<gene>
    <name evidence="1" type="ORF">HPBE_LOCUS22679</name>
</gene>
<keyword evidence="2" id="KW-1185">Reference proteome</keyword>
<evidence type="ECO:0000313" key="3">
    <source>
        <dbReference type="WBParaSite" id="HPBE_0002268001-mRNA-1"/>
    </source>
</evidence>
<dbReference type="Gene3D" id="3.30.420.10">
    <property type="entry name" value="Ribonuclease H-like superfamily/Ribonuclease H"/>
    <property type="match status" value="1"/>
</dbReference>